<organism evidence="2">
    <name type="scientific">Zea mays</name>
    <name type="common">Maize</name>
    <dbReference type="NCBI Taxonomy" id="4577"/>
    <lineage>
        <taxon>Eukaryota</taxon>
        <taxon>Viridiplantae</taxon>
        <taxon>Streptophyta</taxon>
        <taxon>Embryophyta</taxon>
        <taxon>Tracheophyta</taxon>
        <taxon>Spermatophyta</taxon>
        <taxon>Magnoliopsida</taxon>
        <taxon>Liliopsida</taxon>
        <taxon>Poales</taxon>
        <taxon>Poaceae</taxon>
        <taxon>PACMAD clade</taxon>
        <taxon>Panicoideae</taxon>
        <taxon>Andropogonodae</taxon>
        <taxon>Andropogoneae</taxon>
        <taxon>Tripsacinae</taxon>
        <taxon>Zea</taxon>
    </lineage>
</organism>
<evidence type="ECO:0000313" key="2">
    <source>
        <dbReference type="EMBL" id="ACF83126.1"/>
    </source>
</evidence>
<name>B4FLY3_MAIZE</name>
<dbReference type="EMBL" id="BT038121">
    <property type="protein sequence ID" value="ACF83126.1"/>
    <property type="molecule type" value="mRNA"/>
</dbReference>
<accession>B4FLY3</accession>
<dbReference type="AlphaFoldDB" id="B4FLY3"/>
<reference evidence="2" key="1">
    <citation type="journal article" date="2009" name="PLoS Genet.">
        <title>Sequencing, mapping, and analysis of 27,455 maize full-length cDNAs.</title>
        <authorList>
            <person name="Soderlund C."/>
            <person name="Descour A."/>
            <person name="Kudrna D."/>
            <person name="Bomhoff M."/>
            <person name="Boyd L."/>
            <person name="Currie J."/>
            <person name="Angelova A."/>
            <person name="Collura K."/>
            <person name="Wissotski M."/>
            <person name="Ashley E."/>
            <person name="Morrow D."/>
            <person name="Fernandes J."/>
            <person name="Walbot V."/>
            <person name="Yu Y."/>
        </authorList>
    </citation>
    <scope>NUCLEOTIDE SEQUENCE</scope>
    <source>
        <strain evidence="2">B73</strain>
    </source>
</reference>
<proteinExistence type="evidence at transcript level"/>
<feature type="transmembrane region" description="Helical" evidence="1">
    <location>
        <begin position="45"/>
        <end position="68"/>
    </location>
</feature>
<evidence type="ECO:0000256" key="1">
    <source>
        <dbReference type="SAM" id="Phobius"/>
    </source>
</evidence>
<protein>
    <submittedName>
        <fullName evidence="2">Uncharacterized protein</fullName>
    </submittedName>
</protein>
<keyword evidence="1" id="KW-1133">Transmembrane helix</keyword>
<keyword evidence="1" id="KW-0812">Transmembrane</keyword>
<keyword evidence="1" id="KW-0472">Membrane</keyword>
<dbReference type="InterPro" id="IPR027417">
    <property type="entry name" value="P-loop_NTPase"/>
</dbReference>
<dbReference type="Gene3D" id="3.40.50.300">
    <property type="entry name" value="P-loop containing nucleotide triphosphate hydrolases"/>
    <property type="match status" value="1"/>
</dbReference>
<sequence length="76" mass="9363">MFFMVHRIVQQETVNIYRFVTCKSVEEDNLEHTKTKMVVKVHNSCIFFSMIIDLFFLPIFFSYFRFLITWNEERLN</sequence>